<dbReference type="InterPro" id="IPR044060">
    <property type="entry name" value="Bacterial_rp_domain"/>
</dbReference>
<dbReference type="Pfam" id="PF18998">
    <property type="entry name" value="Flg_new_2"/>
    <property type="match status" value="3"/>
</dbReference>
<keyword evidence="5" id="KW-1185">Reference proteome</keyword>
<comment type="caution">
    <text evidence="4">The sequence shown here is derived from an EMBL/GenBank/DDBJ whole genome shotgun (WGS) entry which is preliminary data.</text>
</comment>
<dbReference type="Gene3D" id="2.60.40.4270">
    <property type="entry name" value="Listeria-Bacteroides repeat domain"/>
    <property type="match status" value="1"/>
</dbReference>
<proteinExistence type="predicted"/>
<organism evidence="4 5">
    <name type="scientific">Christensenella minuta</name>
    <dbReference type="NCBI Taxonomy" id="626937"/>
    <lineage>
        <taxon>Bacteria</taxon>
        <taxon>Bacillati</taxon>
        <taxon>Bacillota</taxon>
        <taxon>Clostridia</taxon>
        <taxon>Christensenellales</taxon>
        <taxon>Christensenellaceae</taxon>
        <taxon>Christensenella</taxon>
    </lineage>
</organism>
<dbReference type="KEGG" id="cmiu:B1H56_08170"/>
<accession>A0A136Q203</accession>
<evidence type="ECO:0000256" key="2">
    <source>
        <dbReference type="SAM" id="SignalP"/>
    </source>
</evidence>
<sequence length="299" mass="32932">MKKIVVFLVTIVLVLTYAVPAFAYTVDVTAEPAEGGDVFVNDVAGGGEIASGTNATIKAVPRDGYIFAGWFRSDGTQVDESGAEFTYTLEEDRSYVAKFEKKYTVGLEASPQDGGTVQQDGTEYMLGASVTVTATPAENYNFMGWFTDPSSEEPVSTEQSYTFTIAEDTPATLTAKFAATYQLDLTVSPEGTGTVTGEGAFPGGSVVTVGASPEKDWRFSGWYDAAIPGKIISTDAEYTFNLDENRTLGALFERSYTYILIWVLIWIGICFGVFVVVMRTIRHFRIARRRNRRRRPRRY</sequence>
<feature type="transmembrane region" description="Helical" evidence="1">
    <location>
        <begin position="256"/>
        <end position="281"/>
    </location>
</feature>
<feature type="chain" id="PRO_5007478558" evidence="2">
    <location>
        <begin position="24"/>
        <end position="299"/>
    </location>
</feature>
<evidence type="ECO:0000259" key="3">
    <source>
        <dbReference type="Pfam" id="PF18998"/>
    </source>
</evidence>
<dbReference type="Proteomes" id="UP000070366">
    <property type="component" value="Unassembled WGS sequence"/>
</dbReference>
<feature type="domain" description="Bacterial repeat" evidence="3">
    <location>
        <begin position="27"/>
        <end position="102"/>
    </location>
</feature>
<evidence type="ECO:0000256" key="1">
    <source>
        <dbReference type="SAM" id="Phobius"/>
    </source>
</evidence>
<evidence type="ECO:0000313" key="5">
    <source>
        <dbReference type="Proteomes" id="UP000070366"/>
    </source>
</evidence>
<feature type="domain" description="Bacterial repeat" evidence="3">
    <location>
        <begin position="107"/>
        <end position="179"/>
    </location>
</feature>
<gene>
    <name evidence="4" type="ORF">HMPREF3293_02791</name>
</gene>
<keyword evidence="2" id="KW-0732">Signal</keyword>
<protein>
    <submittedName>
        <fullName evidence="4">Repeat protein</fullName>
    </submittedName>
</protein>
<feature type="domain" description="Bacterial repeat" evidence="3">
    <location>
        <begin position="184"/>
        <end position="254"/>
    </location>
</feature>
<feature type="signal peptide" evidence="2">
    <location>
        <begin position="1"/>
        <end position="23"/>
    </location>
</feature>
<reference evidence="4 5" key="1">
    <citation type="submission" date="2016-02" db="EMBL/GenBank/DDBJ databases">
        <authorList>
            <person name="Wen L."/>
            <person name="He K."/>
            <person name="Yang H."/>
        </authorList>
    </citation>
    <scope>NUCLEOTIDE SEQUENCE [LARGE SCALE GENOMIC DNA]</scope>
    <source>
        <strain evidence="4 5">DSM 22607</strain>
    </source>
</reference>
<dbReference type="OrthoDB" id="2086498at2"/>
<dbReference type="EMBL" id="LSZW01000064">
    <property type="protein sequence ID" value="KXK64711.1"/>
    <property type="molecule type" value="Genomic_DNA"/>
</dbReference>
<keyword evidence="1" id="KW-1133">Transmembrane helix</keyword>
<dbReference type="STRING" id="626937.HMPREF3293_02791"/>
<keyword evidence="1" id="KW-0472">Membrane</keyword>
<dbReference type="InterPro" id="IPR042229">
    <property type="entry name" value="Listeria/Bacterioides_rpt_sf"/>
</dbReference>
<name>A0A136Q203_9FIRM</name>
<dbReference type="AlphaFoldDB" id="A0A136Q203"/>
<dbReference type="RefSeq" id="WP_066521657.1">
    <property type="nucleotide sequence ID" value="NZ_CABMOF010000006.1"/>
</dbReference>
<keyword evidence="1" id="KW-0812">Transmembrane</keyword>
<evidence type="ECO:0000313" key="4">
    <source>
        <dbReference type="EMBL" id="KXK64711.1"/>
    </source>
</evidence>